<protein>
    <submittedName>
        <fullName evidence="2">Predicted protein</fullName>
    </submittedName>
</protein>
<dbReference type="PROSITE" id="PS50097">
    <property type="entry name" value="BTB"/>
    <property type="match status" value="1"/>
</dbReference>
<dbReference type="STRING" id="5762.D2VCI5"/>
<feature type="domain" description="BTB" evidence="1">
    <location>
        <begin position="262"/>
        <end position="335"/>
    </location>
</feature>
<dbReference type="VEuPathDB" id="AmoebaDB:NAEGRDRAFT_48432"/>
<evidence type="ECO:0000313" key="3">
    <source>
        <dbReference type="Proteomes" id="UP000006671"/>
    </source>
</evidence>
<organism evidence="3">
    <name type="scientific">Naegleria gruberi</name>
    <name type="common">Amoeba</name>
    <dbReference type="NCBI Taxonomy" id="5762"/>
    <lineage>
        <taxon>Eukaryota</taxon>
        <taxon>Discoba</taxon>
        <taxon>Heterolobosea</taxon>
        <taxon>Tetramitia</taxon>
        <taxon>Eutetramitia</taxon>
        <taxon>Vahlkampfiidae</taxon>
        <taxon>Naegleria</taxon>
    </lineage>
</organism>
<dbReference type="InterPro" id="IPR011333">
    <property type="entry name" value="SKP1/BTB/POZ_sf"/>
</dbReference>
<accession>D2VCI5</accession>
<proteinExistence type="predicted"/>
<evidence type="ECO:0000313" key="2">
    <source>
        <dbReference type="EMBL" id="EFC45422.1"/>
    </source>
</evidence>
<dbReference type="PANTHER" id="PTHR24413">
    <property type="entry name" value="SPECKLE-TYPE POZ PROTEIN"/>
    <property type="match status" value="1"/>
</dbReference>
<dbReference type="SUPFAM" id="SSF52540">
    <property type="entry name" value="P-loop containing nucleoside triphosphate hydrolases"/>
    <property type="match status" value="1"/>
</dbReference>
<reference evidence="2 3" key="1">
    <citation type="journal article" date="2010" name="Cell">
        <title>The genome of Naegleria gruberi illuminates early eukaryotic versatility.</title>
        <authorList>
            <person name="Fritz-Laylin L.K."/>
            <person name="Prochnik S.E."/>
            <person name="Ginger M.L."/>
            <person name="Dacks J.B."/>
            <person name="Carpenter M.L."/>
            <person name="Field M.C."/>
            <person name="Kuo A."/>
            <person name="Paredez A."/>
            <person name="Chapman J."/>
            <person name="Pham J."/>
            <person name="Shu S."/>
            <person name="Neupane R."/>
            <person name="Cipriano M."/>
            <person name="Mancuso J."/>
            <person name="Tu H."/>
            <person name="Salamov A."/>
            <person name="Lindquist E."/>
            <person name="Shapiro H."/>
            <person name="Lucas S."/>
            <person name="Grigoriev I.V."/>
            <person name="Cande W.Z."/>
            <person name="Fulton C."/>
            <person name="Rokhsar D.S."/>
            <person name="Dawson S.C."/>
        </authorList>
    </citation>
    <scope>NUCLEOTIDE SEQUENCE [LARGE SCALE GENOMIC DNA]</scope>
    <source>
        <strain evidence="2 3">NEG-M</strain>
    </source>
</reference>
<dbReference type="CDD" id="cd18186">
    <property type="entry name" value="BTB_POZ_ZBTB_KLHL-like"/>
    <property type="match status" value="1"/>
</dbReference>
<dbReference type="KEGG" id="ngr:NAEGRDRAFT_48432"/>
<dbReference type="RefSeq" id="XP_002678166.1">
    <property type="nucleotide sequence ID" value="XM_002678120.1"/>
</dbReference>
<keyword evidence="3" id="KW-1185">Reference proteome</keyword>
<name>D2VCI5_NAEGR</name>
<gene>
    <name evidence="2" type="ORF">NAEGRDRAFT_48432</name>
</gene>
<dbReference type="OrthoDB" id="636773at2759"/>
<dbReference type="SMART" id="SM00225">
    <property type="entry name" value="BTB"/>
    <property type="match status" value="1"/>
</dbReference>
<evidence type="ECO:0000259" key="1">
    <source>
        <dbReference type="PROSITE" id="PS50097"/>
    </source>
</evidence>
<dbReference type="SUPFAM" id="SSF54695">
    <property type="entry name" value="POZ domain"/>
    <property type="match status" value="1"/>
</dbReference>
<dbReference type="GeneID" id="8850623"/>
<dbReference type="Gene3D" id="3.30.710.10">
    <property type="entry name" value="Potassium Channel Kv1.1, Chain A"/>
    <property type="match status" value="1"/>
</dbReference>
<dbReference type="AlphaFoldDB" id="D2VCI5"/>
<dbReference type="Proteomes" id="UP000006671">
    <property type="component" value="Unassembled WGS sequence"/>
</dbReference>
<dbReference type="Gene3D" id="3.40.50.300">
    <property type="entry name" value="P-loop containing nucleotide triphosphate hydrolases"/>
    <property type="match status" value="1"/>
</dbReference>
<dbReference type="InterPro" id="IPR027417">
    <property type="entry name" value="P-loop_NTPase"/>
</dbReference>
<sequence>MVDETTFESLESKWMKIIKSTQIDFVVLVGMKNDLISDEKFQGVSEEKIRNFMRRHPRIDRFFSCSSKSELSVNNFFEYLLNRGPIEPSNLTEFEVEDYFLVDKFSKLLNNEWKSDLIFECGVEGKLFGHSWILYCCPCPLLKRISEVIINSNGQSLDQREIISIQQEFQIDLSIELDSNISVVRIAFENISKKDLLDILKLVYSGDWSEGINFQNPFSFSDYEAITHLNKNLLDREHIKNSINNAYFNNIRQSTLENSHWLDVSFMIGNNILKSNRNFLSCACEYFQIMFEGNFTESESCIVDLTNDSEGDEKFYYHFKSIVEYISTGKVEMTEENAISLLTLSNKYMISSLSSICELYIASIVNEELETPLKDCSIDLFTIFEISETYQALQLQKVVLYSFASHLKEIKKDPQWKTFPYKELVLLKNVKCLLQ</sequence>
<dbReference type="EMBL" id="GG738863">
    <property type="protein sequence ID" value="EFC45422.1"/>
    <property type="molecule type" value="Genomic_DNA"/>
</dbReference>
<dbReference type="InParanoid" id="D2VCI5"/>
<dbReference type="Pfam" id="PF00651">
    <property type="entry name" value="BTB"/>
    <property type="match status" value="1"/>
</dbReference>
<dbReference type="InterPro" id="IPR000210">
    <property type="entry name" value="BTB/POZ_dom"/>
</dbReference>